<dbReference type="OrthoDB" id="78236at2157"/>
<keyword evidence="2" id="KW-1185">Reference proteome</keyword>
<proteinExistence type="predicted"/>
<accession>D3E1V1</accession>
<dbReference type="RefSeq" id="WP_012955463.1">
    <property type="nucleotide sequence ID" value="NC_013790.1"/>
</dbReference>
<sequence>MDKKMIVSVAFLLLILAVALVSVFDESNSSESKVNLIVYSEGPKSLSELVNEIKTQDYYEGYDNETVAWMESLGNKKFYYGDGIIVIMSATDASKLPSLYVTDVELFEHFECNVLEKRSLGNVEYPKDVLYVKNVKYIGEEYGNFSGA</sequence>
<evidence type="ECO:0000313" key="1">
    <source>
        <dbReference type="EMBL" id="ADC46512.1"/>
    </source>
</evidence>
<protein>
    <submittedName>
        <fullName evidence="1">Uncharacterized protein</fullName>
    </submittedName>
</protein>
<evidence type="ECO:0000313" key="2">
    <source>
        <dbReference type="Proteomes" id="UP000008680"/>
    </source>
</evidence>
<name>D3E1V1_METRM</name>
<reference evidence="1 2" key="1">
    <citation type="journal article" date="2010" name="PLoS ONE">
        <title>The genome sequence of the rumen methanogen Methanobrevibacter ruminantium reveals new possibilities for controlling ruminant methane emissions.</title>
        <authorList>
            <person name="Leahy S.C."/>
            <person name="Kelly W.J."/>
            <person name="Altermann E."/>
            <person name="Ronimus R.S."/>
            <person name="Yeoman C.J."/>
            <person name="Pacheco D.M."/>
            <person name="Li D."/>
            <person name="Kong Z."/>
            <person name="McTavish S."/>
            <person name="Sang C."/>
            <person name="Lambie S.C."/>
            <person name="Janssen P.H."/>
            <person name="Dey D."/>
            <person name="Attwood G.T."/>
        </authorList>
    </citation>
    <scope>NUCLEOTIDE SEQUENCE [LARGE SCALE GENOMIC DNA]</scope>
    <source>
        <strain evidence="2">ATCC 35063 / DSM 1093 / JCM 13430 / OCM 146 / M1</strain>
    </source>
</reference>
<organism evidence="1 2">
    <name type="scientific">Methanobrevibacter ruminantium (strain ATCC 35063 / DSM 1093 / JCM 13430 / OCM 146 / M1)</name>
    <name type="common">Methanobacterium ruminantium</name>
    <dbReference type="NCBI Taxonomy" id="634498"/>
    <lineage>
        <taxon>Archaea</taxon>
        <taxon>Methanobacteriati</taxon>
        <taxon>Methanobacteriota</taxon>
        <taxon>Methanomada group</taxon>
        <taxon>Methanobacteria</taxon>
        <taxon>Methanobacteriales</taxon>
        <taxon>Methanobacteriaceae</taxon>
        <taxon>Methanobrevibacter</taxon>
    </lineage>
</organism>
<dbReference type="KEGG" id="mru:mru_0661"/>
<dbReference type="AlphaFoldDB" id="D3E1V1"/>
<dbReference type="Proteomes" id="UP000008680">
    <property type="component" value="Chromosome"/>
</dbReference>
<dbReference type="STRING" id="634498.mru_0661"/>
<dbReference type="PATRIC" id="fig|634498.28.peg.663"/>
<gene>
    <name evidence="1" type="ordered locus">mru_0661</name>
</gene>
<dbReference type="HOGENOM" id="CLU_1754729_0_0_2"/>
<dbReference type="GeneID" id="8770308"/>
<dbReference type="EMBL" id="CP001719">
    <property type="protein sequence ID" value="ADC46512.1"/>
    <property type="molecule type" value="Genomic_DNA"/>
</dbReference>